<gene>
    <name evidence="2" type="ORF">K0M31_012528</name>
</gene>
<accession>A0AA40KHE1</accession>
<name>A0AA40KHE1_9HYME</name>
<reference evidence="2" key="1">
    <citation type="submission" date="2021-10" db="EMBL/GenBank/DDBJ databases">
        <title>Melipona bicolor Genome sequencing and assembly.</title>
        <authorList>
            <person name="Araujo N.S."/>
            <person name="Arias M.C."/>
        </authorList>
    </citation>
    <scope>NUCLEOTIDE SEQUENCE</scope>
    <source>
        <strain evidence="2">USP_2M_L1-L4_2017</strain>
        <tissue evidence="2">Whole body</tissue>
    </source>
</reference>
<protein>
    <submittedName>
        <fullName evidence="2">Uncharacterized protein</fullName>
    </submittedName>
</protein>
<organism evidence="2 3">
    <name type="scientific">Melipona bicolor</name>
    <dbReference type="NCBI Taxonomy" id="60889"/>
    <lineage>
        <taxon>Eukaryota</taxon>
        <taxon>Metazoa</taxon>
        <taxon>Ecdysozoa</taxon>
        <taxon>Arthropoda</taxon>
        <taxon>Hexapoda</taxon>
        <taxon>Insecta</taxon>
        <taxon>Pterygota</taxon>
        <taxon>Neoptera</taxon>
        <taxon>Endopterygota</taxon>
        <taxon>Hymenoptera</taxon>
        <taxon>Apocrita</taxon>
        <taxon>Aculeata</taxon>
        <taxon>Apoidea</taxon>
        <taxon>Anthophila</taxon>
        <taxon>Apidae</taxon>
        <taxon>Melipona</taxon>
    </lineage>
</organism>
<dbReference type="AlphaFoldDB" id="A0AA40KHE1"/>
<sequence>MSGVRVRVVANVSSEIPSPTNIGEISKIAPDALASSTRPSGSNKTKFKLNELCSSHGSRNPAVVETGDAFPRDTQDDYSPLASKRLVETPGPQLVERGETFE</sequence>
<feature type="region of interest" description="Disordered" evidence="1">
    <location>
        <begin position="55"/>
        <end position="102"/>
    </location>
</feature>
<evidence type="ECO:0000313" key="3">
    <source>
        <dbReference type="Proteomes" id="UP001177670"/>
    </source>
</evidence>
<proteinExistence type="predicted"/>
<comment type="caution">
    <text evidence="2">The sequence shown here is derived from an EMBL/GenBank/DDBJ whole genome shotgun (WGS) entry which is preliminary data.</text>
</comment>
<dbReference type="Proteomes" id="UP001177670">
    <property type="component" value="Unassembled WGS sequence"/>
</dbReference>
<evidence type="ECO:0000256" key="1">
    <source>
        <dbReference type="SAM" id="MobiDB-lite"/>
    </source>
</evidence>
<dbReference type="EMBL" id="JAHYIQ010000032">
    <property type="protein sequence ID" value="KAK1120156.1"/>
    <property type="molecule type" value="Genomic_DNA"/>
</dbReference>
<keyword evidence="3" id="KW-1185">Reference proteome</keyword>
<evidence type="ECO:0000313" key="2">
    <source>
        <dbReference type="EMBL" id="KAK1120156.1"/>
    </source>
</evidence>